<dbReference type="AlphaFoldDB" id="A0AAW2KK39"/>
<dbReference type="GO" id="GO:0009507">
    <property type="term" value="C:chloroplast"/>
    <property type="evidence" value="ECO:0007669"/>
    <property type="project" value="TreeGrafter"/>
</dbReference>
<evidence type="ECO:0000256" key="3">
    <source>
        <dbReference type="ARBA" id="ARBA00022842"/>
    </source>
</evidence>
<reference evidence="5" key="1">
    <citation type="submission" date="2020-06" db="EMBL/GenBank/DDBJ databases">
        <authorList>
            <person name="Li T."/>
            <person name="Hu X."/>
            <person name="Zhang T."/>
            <person name="Song X."/>
            <person name="Zhang H."/>
            <person name="Dai N."/>
            <person name="Sheng W."/>
            <person name="Hou X."/>
            <person name="Wei L."/>
        </authorList>
    </citation>
    <scope>NUCLEOTIDE SEQUENCE</scope>
    <source>
        <strain evidence="5">G02</strain>
        <tissue evidence="5">Leaf</tissue>
    </source>
</reference>
<dbReference type="InterPro" id="IPR008949">
    <property type="entry name" value="Isoprenoid_synthase_dom_sf"/>
</dbReference>
<proteinExistence type="inferred from homology"/>
<evidence type="ECO:0000313" key="5">
    <source>
        <dbReference type="EMBL" id="KAL0306083.1"/>
    </source>
</evidence>
<accession>A0AAW2KK39</accession>
<dbReference type="PANTHER" id="PTHR31739:SF3">
    <property type="entry name" value="ENT-KAUR-16-ENE SYNTHASE, CHLOROPLASTIC"/>
    <property type="match status" value="1"/>
</dbReference>
<dbReference type="GO" id="GO:0000287">
    <property type="term" value="F:magnesium ion binding"/>
    <property type="evidence" value="ECO:0007669"/>
    <property type="project" value="TreeGrafter"/>
</dbReference>
<dbReference type="InterPro" id="IPR050148">
    <property type="entry name" value="Terpene_synthase-like"/>
</dbReference>
<comment type="cofactor">
    <cofactor evidence="1">
        <name>Mg(2+)</name>
        <dbReference type="ChEBI" id="CHEBI:18420"/>
    </cofactor>
</comment>
<dbReference type="EMBL" id="JACGWJ010000028">
    <property type="protein sequence ID" value="KAL0306083.1"/>
    <property type="molecule type" value="Genomic_DNA"/>
</dbReference>
<organism evidence="5">
    <name type="scientific">Sesamum radiatum</name>
    <name type="common">Black benniseed</name>
    <dbReference type="NCBI Taxonomy" id="300843"/>
    <lineage>
        <taxon>Eukaryota</taxon>
        <taxon>Viridiplantae</taxon>
        <taxon>Streptophyta</taxon>
        <taxon>Embryophyta</taxon>
        <taxon>Tracheophyta</taxon>
        <taxon>Spermatophyta</taxon>
        <taxon>Magnoliopsida</taxon>
        <taxon>eudicotyledons</taxon>
        <taxon>Gunneridae</taxon>
        <taxon>Pentapetalae</taxon>
        <taxon>asterids</taxon>
        <taxon>lamiids</taxon>
        <taxon>Lamiales</taxon>
        <taxon>Pedaliaceae</taxon>
        <taxon>Sesamum</taxon>
    </lineage>
</organism>
<keyword evidence="4" id="KW-0456">Lyase</keyword>
<sequence>MGRTKRLNSSCLLHIDLCYQGMKWLELLYSMVKETEWARDSYLPTIDEYMSNAYVSFALGPIVLPALYLIGPKLSDEMVHHPEFHNLFKLMSTCGRILNDIQTCERELKDGKLNAVPLYVINGGGKVTKRLLLRRCKGWLTAKGENY</sequence>
<comment type="caution">
    <text evidence="5">The sequence shown here is derived from an EMBL/GenBank/DDBJ whole genome shotgun (WGS) entry which is preliminary data.</text>
</comment>
<gene>
    <name evidence="5" type="ORF">Sradi_6025600</name>
</gene>
<dbReference type="GO" id="GO:0010333">
    <property type="term" value="F:terpene synthase activity"/>
    <property type="evidence" value="ECO:0007669"/>
    <property type="project" value="InterPro"/>
</dbReference>
<comment type="similarity">
    <text evidence="2">Belongs to the terpene synthase family.</text>
</comment>
<evidence type="ECO:0000256" key="2">
    <source>
        <dbReference type="ARBA" id="ARBA00006333"/>
    </source>
</evidence>
<evidence type="ECO:0000256" key="4">
    <source>
        <dbReference type="ARBA" id="ARBA00023239"/>
    </source>
</evidence>
<dbReference type="PANTHER" id="PTHR31739">
    <property type="entry name" value="ENT-COPALYL DIPHOSPHATE SYNTHASE, CHLOROPLASTIC"/>
    <property type="match status" value="1"/>
</dbReference>
<dbReference type="Pfam" id="PF19086">
    <property type="entry name" value="Terpene_syn_C_2"/>
    <property type="match status" value="1"/>
</dbReference>
<evidence type="ECO:0000256" key="1">
    <source>
        <dbReference type="ARBA" id="ARBA00001946"/>
    </source>
</evidence>
<protein>
    <submittedName>
        <fullName evidence="5">Ent-kaurene synthase TSP4, chloroplastic</fullName>
    </submittedName>
</protein>
<reference evidence="5" key="2">
    <citation type="journal article" date="2024" name="Plant">
        <title>Genomic evolution and insights into agronomic trait innovations of Sesamum species.</title>
        <authorList>
            <person name="Miao H."/>
            <person name="Wang L."/>
            <person name="Qu L."/>
            <person name="Liu H."/>
            <person name="Sun Y."/>
            <person name="Le M."/>
            <person name="Wang Q."/>
            <person name="Wei S."/>
            <person name="Zheng Y."/>
            <person name="Lin W."/>
            <person name="Duan Y."/>
            <person name="Cao H."/>
            <person name="Xiong S."/>
            <person name="Wang X."/>
            <person name="Wei L."/>
            <person name="Li C."/>
            <person name="Ma Q."/>
            <person name="Ju M."/>
            <person name="Zhao R."/>
            <person name="Li G."/>
            <person name="Mu C."/>
            <person name="Tian Q."/>
            <person name="Mei H."/>
            <person name="Zhang T."/>
            <person name="Gao T."/>
            <person name="Zhang H."/>
        </authorList>
    </citation>
    <scope>NUCLEOTIDE SEQUENCE</scope>
    <source>
        <strain evidence="5">G02</strain>
    </source>
</reference>
<dbReference type="Gene3D" id="1.10.600.10">
    <property type="entry name" value="Farnesyl Diphosphate Synthase"/>
    <property type="match status" value="1"/>
</dbReference>
<name>A0AAW2KK39_SESRA</name>
<dbReference type="GO" id="GO:0009686">
    <property type="term" value="P:gibberellin biosynthetic process"/>
    <property type="evidence" value="ECO:0007669"/>
    <property type="project" value="TreeGrafter"/>
</dbReference>
<keyword evidence="3" id="KW-0460">Magnesium</keyword>
<dbReference type="SUPFAM" id="SSF48576">
    <property type="entry name" value="Terpenoid synthases"/>
    <property type="match status" value="1"/>
</dbReference>